<evidence type="ECO:0000313" key="4">
    <source>
        <dbReference type="Proteomes" id="UP001302374"/>
    </source>
</evidence>
<evidence type="ECO:0000313" key="2">
    <source>
        <dbReference type="EMBL" id="WOF14815.1"/>
    </source>
</evidence>
<gene>
    <name evidence="2" type="ORF">F1644_22280</name>
    <name evidence="1" type="ORF">GGR15_001124</name>
</gene>
<keyword evidence="4" id="KW-1185">Reference proteome</keyword>
<sequence length="70" mass="7873">MKRILLLIIGTLLFVLFTSFSTTMENHELTVHNIEALTKGENTDTPPDCVVEEGRCRIGNTTHRGMTLKN</sequence>
<evidence type="ECO:0000313" key="3">
    <source>
        <dbReference type="Proteomes" id="UP000576368"/>
    </source>
</evidence>
<dbReference type="EMBL" id="JAATLI010000003">
    <property type="protein sequence ID" value="NJC17513.1"/>
    <property type="molecule type" value="Genomic_DNA"/>
</dbReference>
<dbReference type="EMBL" id="CP043839">
    <property type="protein sequence ID" value="WOF14815.1"/>
    <property type="molecule type" value="Genomic_DNA"/>
</dbReference>
<dbReference type="GeneID" id="86894086"/>
<dbReference type="RefSeq" id="WP_147344445.1">
    <property type="nucleotide sequence ID" value="NZ_BMPA01000021.1"/>
</dbReference>
<dbReference type="Proteomes" id="UP001302374">
    <property type="component" value="Chromosome"/>
</dbReference>
<protein>
    <recommendedName>
        <fullName evidence="5">NVEALA protein</fullName>
    </recommendedName>
</protein>
<proteinExistence type="predicted"/>
<name>A0A7X5YBQ8_9BACT</name>
<dbReference type="Proteomes" id="UP000576368">
    <property type="component" value="Unassembled WGS sequence"/>
</dbReference>
<accession>A0A7X5YBQ8</accession>
<evidence type="ECO:0008006" key="5">
    <source>
        <dbReference type="Google" id="ProtNLM"/>
    </source>
</evidence>
<evidence type="ECO:0000313" key="1">
    <source>
        <dbReference type="EMBL" id="NJC17513.1"/>
    </source>
</evidence>
<organism evidence="1 3">
    <name type="scientific">Butyricimonas paravirosa</name>
    <dbReference type="NCBI Taxonomy" id="1472417"/>
    <lineage>
        <taxon>Bacteria</taxon>
        <taxon>Pseudomonadati</taxon>
        <taxon>Bacteroidota</taxon>
        <taxon>Bacteroidia</taxon>
        <taxon>Bacteroidales</taxon>
        <taxon>Odoribacteraceae</taxon>
        <taxon>Butyricimonas</taxon>
    </lineage>
</organism>
<dbReference type="AlphaFoldDB" id="A0A7X5YBQ8"/>
<reference evidence="2 4" key="1">
    <citation type="submission" date="2019-09" db="EMBL/GenBank/DDBJ databases">
        <title>Butyricimonas paravirosa DSM 105722 (=214-4 = JCM 18677 = CCUG 65563).</title>
        <authorList>
            <person name="Le Roy T."/>
            <person name="Cani P.D."/>
        </authorList>
    </citation>
    <scope>NUCLEOTIDE SEQUENCE [LARGE SCALE GENOMIC DNA]</scope>
    <source>
        <strain evidence="2 4">DSM 105722</strain>
    </source>
</reference>
<reference evidence="1 3" key="2">
    <citation type="submission" date="2020-03" db="EMBL/GenBank/DDBJ databases">
        <title>Genomic Encyclopedia of Type Strains, Phase IV (KMG-IV): sequencing the most valuable type-strain genomes for metagenomic binning, comparative biology and taxonomic classification.</title>
        <authorList>
            <person name="Goeker M."/>
        </authorList>
    </citation>
    <scope>NUCLEOTIDE SEQUENCE [LARGE SCALE GENOMIC DNA]</scope>
    <source>
        <strain evidence="1 3">DSM 105722</strain>
    </source>
</reference>